<comment type="caution">
    <text evidence="1">The sequence shown here is derived from an EMBL/GenBank/DDBJ whole genome shotgun (WGS) entry which is preliminary data.</text>
</comment>
<gene>
    <name evidence="1" type="ORF">EG68_12600</name>
</gene>
<accession>A0A8S9YC50</accession>
<reference evidence="1" key="1">
    <citation type="submission" date="2019-07" db="EMBL/GenBank/DDBJ databases">
        <title>Annotation for the trematode Paragonimus miyazaki's.</title>
        <authorList>
            <person name="Choi Y.-J."/>
        </authorList>
    </citation>
    <scope>NUCLEOTIDE SEQUENCE</scope>
    <source>
        <strain evidence="1">Japan</strain>
    </source>
</reference>
<organism evidence="1 2">
    <name type="scientific">Paragonimus skrjabini miyazakii</name>
    <dbReference type="NCBI Taxonomy" id="59628"/>
    <lineage>
        <taxon>Eukaryota</taxon>
        <taxon>Metazoa</taxon>
        <taxon>Spiralia</taxon>
        <taxon>Lophotrochozoa</taxon>
        <taxon>Platyhelminthes</taxon>
        <taxon>Trematoda</taxon>
        <taxon>Digenea</taxon>
        <taxon>Plagiorchiida</taxon>
        <taxon>Troglotremata</taxon>
        <taxon>Troglotrematidae</taxon>
        <taxon>Paragonimus</taxon>
    </lineage>
</organism>
<keyword evidence="2" id="KW-1185">Reference proteome</keyword>
<dbReference type="EMBL" id="JTDE01017364">
    <property type="protein sequence ID" value="KAF7233861.1"/>
    <property type="molecule type" value="Genomic_DNA"/>
</dbReference>
<protein>
    <submittedName>
        <fullName evidence="1">Uncharacterized protein</fullName>
    </submittedName>
</protein>
<dbReference type="Proteomes" id="UP000822476">
    <property type="component" value="Unassembled WGS sequence"/>
</dbReference>
<evidence type="ECO:0000313" key="2">
    <source>
        <dbReference type="Proteomes" id="UP000822476"/>
    </source>
</evidence>
<sequence length="62" mass="7113">MPIFPTKTPPTYFIFAYNTKCIFSSHSISRLQLKGQPIGPNTDLFVEINIAFSWITRLAYSE</sequence>
<evidence type="ECO:0000313" key="1">
    <source>
        <dbReference type="EMBL" id="KAF7233861.1"/>
    </source>
</evidence>
<proteinExistence type="predicted"/>
<dbReference type="AlphaFoldDB" id="A0A8S9YC50"/>
<name>A0A8S9YC50_9TREM</name>